<reference evidence="1 2" key="2">
    <citation type="submission" date="2018-11" db="EMBL/GenBank/DDBJ databases">
        <authorList>
            <consortium name="Pathogen Informatics"/>
        </authorList>
    </citation>
    <scope>NUCLEOTIDE SEQUENCE [LARGE SCALE GENOMIC DNA]</scope>
</reference>
<name>A0A183EMP9_9BILA</name>
<sequence length="131" mass="15354">MSRHPREEQQDSIEAVMSEFSIKNAAHLHQVLREWRDDQELLRSMAVLRWPIWYKQESRQSTPSSQCSSGTSWKIFPDAGSTRIQTWMNASEIGERRSQRSRKCFDESSAALHAFDVMLHCAERMQCQLPR</sequence>
<gene>
    <name evidence="1" type="ORF">GPUH_LOCUS22242</name>
</gene>
<dbReference type="Proteomes" id="UP000271098">
    <property type="component" value="Unassembled WGS sequence"/>
</dbReference>
<dbReference type="WBParaSite" id="GPUH_0002226701-mRNA-1">
    <property type="protein sequence ID" value="GPUH_0002226701-mRNA-1"/>
    <property type="gene ID" value="GPUH_0002226701"/>
</dbReference>
<accession>A0A183EMP9</accession>
<protein>
    <submittedName>
        <fullName evidence="1 3">Uncharacterized protein</fullName>
    </submittedName>
</protein>
<organism evidence="3">
    <name type="scientific">Gongylonema pulchrum</name>
    <dbReference type="NCBI Taxonomy" id="637853"/>
    <lineage>
        <taxon>Eukaryota</taxon>
        <taxon>Metazoa</taxon>
        <taxon>Ecdysozoa</taxon>
        <taxon>Nematoda</taxon>
        <taxon>Chromadorea</taxon>
        <taxon>Rhabditida</taxon>
        <taxon>Spirurina</taxon>
        <taxon>Spiruromorpha</taxon>
        <taxon>Spiruroidea</taxon>
        <taxon>Gongylonematidae</taxon>
        <taxon>Gongylonema</taxon>
    </lineage>
</organism>
<keyword evidence="2" id="KW-1185">Reference proteome</keyword>
<evidence type="ECO:0000313" key="1">
    <source>
        <dbReference type="EMBL" id="VDN39705.1"/>
    </source>
</evidence>
<reference evidence="3" key="1">
    <citation type="submission" date="2016-06" db="UniProtKB">
        <authorList>
            <consortium name="WormBaseParasite"/>
        </authorList>
    </citation>
    <scope>IDENTIFICATION</scope>
</reference>
<evidence type="ECO:0000313" key="2">
    <source>
        <dbReference type="Proteomes" id="UP000271098"/>
    </source>
</evidence>
<dbReference type="EMBL" id="UYRT01094590">
    <property type="protein sequence ID" value="VDN39705.1"/>
    <property type="molecule type" value="Genomic_DNA"/>
</dbReference>
<dbReference type="AlphaFoldDB" id="A0A183EMP9"/>
<proteinExistence type="predicted"/>
<evidence type="ECO:0000313" key="3">
    <source>
        <dbReference type="WBParaSite" id="GPUH_0002226701-mRNA-1"/>
    </source>
</evidence>